<dbReference type="AlphaFoldDB" id="A0AAD6YJC7"/>
<keyword evidence="2" id="KW-1185">Reference proteome</keyword>
<proteinExistence type="predicted"/>
<gene>
    <name evidence="1" type="ORF">GGX14DRAFT_392231</name>
</gene>
<comment type="caution">
    <text evidence="1">The sequence shown here is derived from an EMBL/GenBank/DDBJ whole genome shotgun (WGS) entry which is preliminary data.</text>
</comment>
<accession>A0AAD6YJC7</accession>
<protein>
    <submittedName>
        <fullName evidence="1">Uncharacterized protein</fullName>
    </submittedName>
</protein>
<sequence length="170" mass="18607">MQSSAAAVRLVAAAICGTCNGKAALSPCPAEVYDECSGAANSERKGLQQNNATVVSRCDPERCLLIANGNIYAGENIFEKNILSLREAIQFERSITSLVVQSSGDDIASNFIRQILNMHPGNNSVTIGRFELVYYLRRVKGCESEKCMQWFPAKRIDVPFTVPVPLLYNS</sequence>
<reference evidence="1" key="1">
    <citation type="submission" date="2023-03" db="EMBL/GenBank/DDBJ databases">
        <title>Massive genome expansion in bonnet fungi (Mycena s.s.) driven by repeated elements and novel gene families across ecological guilds.</title>
        <authorList>
            <consortium name="Lawrence Berkeley National Laboratory"/>
            <person name="Harder C.B."/>
            <person name="Miyauchi S."/>
            <person name="Viragh M."/>
            <person name="Kuo A."/>
            <person name="Thoen E."/>
            <person name="Andreopoulos B."/>
            <person name="Lu D."/>
            <person name="Skrede I."/>
            <person name="Drula E."/>
            <person name="Henrissat B."/>
            <person name="Morin E."/>
            <person name="Kohler A."/>
            <person name="Barry K."/>
            <person name="LaButti K."/>
            <person name="Morin E."/>
            <person name="Salamov A."/>
            <person name="Lipzen A."/>
            <person name="Mereny Z."/>
            <person name="Hegedus B."/>
            <person name="Baldrian P."/>
            <person name="Stursova M."/>
            <person name="Weitz H."/>
            <person name="Taylor A."/>
            <person name="Grigoriev I.V."/>
            <person name="Nagy L.G."/>
            <person name="Martin F."/>
            <person name="Kauserud H."/>
        </authorList>
    </citation>
    <scope>NUCLEOTIDE SEQUENCE</scope>
    <source>
        <strain evidence="1">9144</strain>
    </source>
</reference>
<dbReference type="Proteomes" id="UP001219525">
    <property type="component" value="Unassembled WGS sequence"/>
</dbReference>
<evidence type="ECO:0000313" key="1">
    <source>
        <dbReference type="EMBL" id="KAJ7214964.1"/>
    </source>
</evidence>
<dbReference type="EMBL" id="JARJCW010000018">
    <property type="protein sequence ID" value="KAJ7214964.1"/>
    <property type="molecule type" value="Genomic_DNA"/>
</dbReference>
<organism evidence="1 2">
    <name type="scientific">Mycena pura</name>
    <dbReference type="NCBI Taxonomy" id="153505"/>
    <lineage>
        <taxon>Eukaryota</taxon>
        <taxon>Fungi</taxon>
        <taxon>Dikarya</taxon>
        <taxon>Basidiomycota</taxon>
        <taxon>Agaricomycotina</taxon>
        <taxon>Agaricomycetes</taxon>
        <taxon>Agaricomycetidae</taxon>
        <taxon>Agaricales</taxon>
        <taxon>Marasmiineae</taxon>
        <taxon>Mycenaceae</taxon>
        <taxon>Mycena</taxon>
    </lineage>
</organism>
<name>A0AAD6YJC7_9AGAR</name>
<evidence type="ECO:0000313" key="2">
    <source>
        <dbReference type="Proteomes" id="UP001219525"/>
    </source>
</evidence>